<feature type="region of interest" description="Disordered" evidence="1">
    <location>
        <begin position="66"/>
        <end position="194"/>
    </location>
</feature>
<evidence type="ECO:0000256" key="1">
    <source>
        <dbReference type="SAM" id="MobiDB-lite"/>
    </source>
</evidence>
<evidence type="ECO:0000313" key="3">
    <source>
        <dbReference type="Proteomes" id="UP000279057"/>
    </source>
</evidence>
<dbReference type="Proteomes" id="UP000279057">
    <property type="component" value="Unassembled WGS sequence"/>
</dbReference>
<organism evidence="2 3">
    <name type="scientific">Pseudomonas savastanoi pv. glycinea</name>
    <name type="common">Pseudomonas syringae pv. glycinea</name>
    <dbReference type="NCBI Taxonomy" id="318"/>
    <lineage>
        <taxon>Bacteria</taxon>
        <taxon>Pseudomonadati</taxon>
        <taxon>Pseudomonadota</taxon>
        <taxon>Gammaproteobacteria</taxon>
        <taxon>Pseudomonadales</taxon>
        <taxon>Pseudomonadaceae</taxon>
        <taxon>Pseudomonas</taxon>
    </lineage>
</organism>
<name>A0A3M3FRY4_PSESG</name>
<feature type="compositionally biased region" description="Basic residues" evidence="1">
    <location>
        <begin position="134"/>
        <end position="147"/>
    </location>
</feature>
<accession>A0A3M3FRY4</accession>
<reference evidence="2 3" key="1">
    <citation type="submission" date="2018-08" db="EMBL/GenBank/DDBJ databases">
        <title>Recombination of ecologically and evolutionarily significant loci maintains genetic cohesion in the Pseudomonas syringae species complex.</title>
        <authorList>
            <person name="Dillon M."/>
            <person name="Thakur S."/>
            <person name="Almeida R.N.D."/>
            <person name="Weir B.S."/>
            <person name="Guttman D.S."/>
        </authorList>
    </citation>
    <scope>NUCLEOTIDE SEQUENCE [LARGE SCALE GENOMIC DNA]</scope>
    <source>
        <strain evidence="2 3">ICMP 4332</strain>
    </source>
</reference>
<comment type="caution">
    <text evidence="2">The sequence shown here is derived from an EMBL/GenBank/DDBJ whole genome shotgun (WGS) entry which is preliminary data.</text>
</comment>
<evidence type="ECO:0000313" key="2">
    <source>
        <dbReference type="EMBL" id="RMM64064.1"/>
    </source>
</evidence>
<gene>
    <name evidence="2" type="ORF">ALQ74_200022</name>
</gene>
<dbReference type="EMBL" id="RBOM01000152">
    <property type="protein sequence ID" value="RMM64064.1"/>
    <property type="molecule type" value="Genomic_DNA"/>
</dbReference>
<dbReference type="AlphaFoldDB" id="A0A3M3FRY4"/>
<protein>
    <submittedName>
        <fullName evidence="2">Uncharacterized protein</fullName>
    </submittedName>
</protein>
<sequence>MAGAAGRSATGVCRHRNRPAIGAGDENQLAAKLGRALAGLRAKPCAGAGTGLLADAVEGRQRRLALRSPARRSATEARAVGGHATEWRADPATAARRSGGLSHADQRPAADRAGAGGQSLDRAAACPDSSGRAWPRRPLRHAGHHPYGRLVQQPVPGPAHAAGHVGRFAHDHQGTAARSARQGHWLRRPALSAQ</sequence>
<proteinExistence type="predicted"/>